<protein>
    <recommendedName>
        <fullName evidence="1">F-box domain-containing protein</fullName>
    </recommendedName>
</protein>
<reference evidence="2 3" key="1">
    <citation type="submission" date="2022-03" db="EMBL/GenBank/DDBJ databases">
        <authorList>
            <person name="Macdonald S."/>
            <person name="Ahmed S."/>
            <person name="Newling K."/>
        </authorList>
    </citation>
    <scope>NUCLEOTIDE SEQUENCE [LARGE SCALE GENOMIC DNA]</scope>
</reference>
<dbReference type="Proteomes" id="UP001642260">
    <property type="component" value="Unassembled WGS sequence"/>
</dbReference>
<comment type="caution">
    <text evidence="2">The sequence shown here is derived from an EMBL/GenBank/DDBJ whole genome shotgun (WGS) entry which is preliminary data.</text>
</comment>
<dbReference type="PANTHER" id="PTHR24414">
    <property type="entry name" value="F-BOX/KELCH-REPEAT PROTEIN SKIP4"/>
    <property type="match status" value="1"/>
</dbReference>
<dbReference type="EMBL" id="CAKOAT010246265">
    <property type="protein sequence ID" value="CAH8358386.1"/>
    <property type="molecule type" value="Genomic_DNA"/>
</dbReference>
<gene>
    <name evidence="2" type="ORF">ERUC_LOCUS24142</name>
</gene>
<evidence type="ECO:0000259" key="1">
    <source>
        <dbReference type="Pfam" id="PF00646"/>
    </source>
</evidence>
<organism evidence="2 3">
    <name type="scientific">Eruca vesicaria subsp. sativa</name>
    <name type="common">Garden rocket</name>
    <name type="synonym">Eruca sativa</name>
    <dbReference type="NCBI Taxonomy" id="29727"/>
    <lineage>
        <taxon>Eukaryota</taxon>
        <taxon>Viridiplantae</taxon>
        <taxon>Streptophyta</taxon>
        <taxon>Embryophyta</taxon>
        <taxon>Tracheophyta</taxon>
        <taxon>Spermatophyta</taxon>
        <taxon>Magnoliopsida</taxon>
        <taxon>eudicotyledons</taxon>
        <taxon>Gunneridae</taxon>
        <taxon>Pentapetalae</taxon>
        <taxon>rosids</taxon>
        <taxon>malvids</taxon>
        <taxon>Brassicales</taxon>
        <taxon>Brassicaceae</taxon>
        <taxon>Brassiceae</taxon>
        <taxon>Eruca</taxon>
    </lineage>
</organism>
<name>A0ABC8KIL5_ERUVS</name>
<evidence type="ECO:0000313" key="3">
    <source>
        <dbReference type="Proteomes" id="UP001642260"/>
    </source>
</evidence>
<dbReference type="CDD" id="cd22152">
    <property type="entry name" value="F-box_AtAFR-like"/>
    <property type="match status" value="1"/>
</dbReference>
<dbReference type="Pfam" id="PF00646">
    <property type="entry name" value="F-box"/>
    <property type="match status" value="1"/>
</dbReference>
<dbReference type="AlphaFoldDB" id="A0ABC8KIL5"/>
<feature type="domain" description="F-box" evidence="1">
    <location>
        <begin position="55"/>
        <end position="91"/>
    </location>
</feature>
<accession>A0ABC8KIL5</accession>
<dbReference type="PANTHER" id="PTHR24414:SF142">
    <property type="entry name" value="GENOME ASSEMBLY, CHROMOSOME: A05"/>
    <property type="match status" value="1"/>
</dbReference>
<proteinExistence type="predicted"/>
<dbReference type="InterPro" id="IPR036047">
    <property type="entry name" value="F-box-like_dom_sf"/>
</dbReference>
<dbReference type="SUPFAM" id="SSF81383">
    <property type="entry name" value="F-box domain"/>
    <property type="match status" value="1"/>
</dbReference>
<dbReference type="InterPro" id="IPR001810">
    <property type="entry name" value="F-box_dom"/>
</dbReference>
<keyword evidence="3" id="KW-1185">Reference proteome</keyword>
<sequence length="237" mass="27148">MGFWSMDESNSVPDMTQPPEMVVAEQCRPQPSLLGKSHLRRSRRQNQPRIFPVRDDLVLECIARVSRLHYPILSLVSKTFRSLTSSPELYQTRYLLNRTEKCLYVCLQLLTEPNLRWFTLCRKPDKTLNSHICKKYETSSGNILVPVQILNSFPVEWSDTVAVGHKLHAINKDDDVPSSSNDCQTHTWGETPSLRLAHTKRKFDGIMDLAGIYENPDSLKLGTQSVQHTERNLEGRA</sequence>
<evidence type="ECO:0000313" key="2">
    <source>
        <dbReference type="EMBL" id="CAH8358386.1"/>
    </source>
</evidence>
<dbReference type="InterPro" id="IPR050354">
    <property type="entry name" value="F-box/kelch-repeat_ARATH"/>
</dbReference>